<evidence type="ECO:0000313" key="1">
    <source>
        <dbReference type="EMBL" id="EEI25422.1"/>
    </source>
</evidence>
<dbReference type="EMBL" id="ACGP01000089">
    <property type="protein sequence ID" value="EEI25422.1"/>
    <property type="molecule type" value="Genomic_DNA"/>
</dbReference>
<proteinExistence type="predicted"/>
<sequence length="39" mass="4566">MKQKVDNFEVLQSSILKKVVEYARQEYNLIMGCTLVEMS</sequence>
<dbReference type="HOGENOM" id="CLU_3311742_0_0_9"/>
<reference evidence="1 2" key="1">
    <citation type="submission" date="2009-01" db="EMBL/GenBank/DDBJ databases">
        <authorList>
            <person name="Qin X."/>
            <person name="Bachman B."/>
            <person name="Battles P."/>
            <person name="Bell A."/>
            <person name="Bess C."/>
            <person name="Bickham C."/>
            <person name="Chaboub L."/>
            <person name="Chen D."/>
            <person name="Coyle M."/>
            <person name="Deiros D.R."/>
            <person name="Dinh H."/>
            <person name="Forbes L."/>
            <person name="Fowler G."/>
            <person name="Francisco L."/>
            <person name="Fu Q."/>
            <person name="Gubbala S."/>
            <person name="Hale W."/>
            <person name="Han Y."/>
            <person name="Hemphill L."/>
            <person name="Highlander S.K."/>
            <person name="Hirani K."/>
            <person name="Hogues M."/>
            <person name="Jackson L."/>
            <person name="Jakkamsetti A."/>
            <person name="Javaid M."/>
            <person name="Jiang H."/>
            <person name="Korchina V."/>
            <person name="Kovar C."/>
            <person name="Lara F."/>
            <person name="Lee S."/>
            <person name="Mata R."/>
            <person name="Mathew T."/>
            <person name="Moen C."/>
            <person name="Morales K."/>
            <person name="Munidasa M."/>
            <person name="Nazareth L."/>
            <person name="Ngo R."/>
            <person name="Nguyen L."/>
            <person name="Okwuonu G."/>
            <person name="Ongeri F."/>
            <person name="Patil S."/>
            <person name="Petrosino J."/>
            <person name="Pham C."/>
            <person name="Pham P."/>
            <person name="Pu L.-L."/>
            <person name="Puazo M."/>
            <person name="Raj R."/>
            <person name="Reid J."/>
            <person name="Rouhana J."/>
            <person name="Saada N."/>
            <person name="Shang Y."/>
            <person name="Simmons D."/>
            <person name="Thornton R."/>
            <person name="Warren J."/>
            <person name="Weissenberger G."/>
            <person name="Zhang J."/>
            <person name="Zhang L."/>
            <person name="Zhou C."/>
            <person name="Zhu D."/>
            <person name="Muzny D."/>
            <person name="Worley K."/>
            <person name="Gibbs R."/>
        </authorList>
    </citation>
    <scope>NUCLEOTIDE SEQUENCE [LARGE SCALE GENOMIC DNA]</scope>
    <source>
        <strain evidence="2">ATCC 8290 / DSM 20176 / CCUG 30140 / JCM 1155 / KCTC 3500 / NBRC 15886 / NCIMB 8040 / NRRL B-1843 / 9</strain>
    </source>
</reference>
<keyword evidence="2" id="KW-1185">Reference proteome</keyword>
<name>C0XGV1_LENH9</name>
<evidence type="ECO:0000313" key="2">
    <source>
        <dbReference type="Proteomes" id="UP000003752"/>
    </source>
</evidence>
<organism evidence="1 2">
    <name type="scientific">Lentilactobacillus hilgardii (strain ATCC 8290 / DSM 20176 / CCUG 30140 / JCM 1155 / KCTC 3500 / NBRC 15886 / NCIMB 8040 / NRRL B-1843 / 9)</name>
    <dbReference type="NCBI Taxonomy" id="1423757"/>
    <lineage>
        <taxon>Bacteria</taxon>
        <taxon>Bacillati</taxon>
        <taxon>Bacillota</taxon>
        <taxon>Bacilli</taxon>
        <taxon>Lactobacillales</taxon>
        <taxon>Lactobacillaceae</taxon>
        <taxon>Lentilactobacillus</taxon>
    </lineage>
</organism>
<accession>C0XGV1</accession>
<dbReference type="AlphaFoldDB" id="C0XGV1"/>
<dbReference type="Proteomes" id="UP000003752">
    <property type="component" value="Unassembled WGS sequence"/>
</dbReference>
<gene>
    <name evidence="1" type="ORF">HMPREF0519_0462</name>
</gene>
<protein>
    <submittedName>
        <fullName evidence="1">Uncharacterized protein</fullName>
    </submittedName>
</protein>
<comment type="caution">
    <text evidence="1">The sequence shown here is derived from an EMBL/GenBank/DDBJ whole genome shotgun (WGS) entry which is preliminary data.</text>
</comment>